<keyword evidence="2" id="KW-0229">DNA integration</keyword>
<proteinExistence type="predicted"/>
<evidence type="ECO:0000313" key="6">
    <source>
        <dbReference type="EMBL" id="MEN2989780.1"/>
    </source>
</evidence>
<sequence length="384" mass="41857">MPDPTRPPSAIARSTRRDAALVLTTDERETLGFLLDAAIPANTRLALISDARYLDAWWLACTGEPLPWPAAPEMVVRFMVHHLYDPEERRRNKAHGMPADVEARLIERRIKTRPGPLAPSTVERRLASWATLHRMKGLDNPLAGDQVRTIKTRLLRASPHIPGRKSAQPVLGDTLTRLLAACAGDDLRAIRDRALLALMWASGGRRRSEVGAIQRQHIRVEADQPLEVGGGGGGGSGPLLPARTILLPRTKTTRAGDAARVWLIGHPVTLLDQWLSASGTRAGPVFLPITKDGRILRRDIGLGGAAVARIFKQRVAEAGLDPAMFSAHGLRSGFLTEAANQDVPIQQVMAQTLHKSIAVASRYYDESAAHRGRAARMYARKDAG</sequence>
<dbReference type="Proteomes" id="UP001413721">
    <property type="component" value="Unassembled WGS sequence"/>
</dbReference>
<gene>
    <name evidence="6" type="ORF">WG926_15795</name>
</gene>
<name>A0ABU9YMH3_9PROT</name>
<dbReference type="InterPro" id="IPR002104">
    <property type="entry name" value="Integrase_catalytic"/>
</dbReference>
<keyword evidence="7" id="KW-1185">Reference proteome</keyword>
<dbReference type="InterPro" id="IPR050090">
    <property type="entry name" value="Tyrosine_recombinase_XerCD"/>
</dbReference>
<dbReference type="PANTHER" id="PTHR30349">
    <property type="entry name" value="PHAGE INTEGRASE-RELATED"/>
    <property type="match status" value="1"/>
</dbReference>
<accession>A0ABU9YMH3</accession>
<dbReference type="Gene3D" id="1.10.443.10">
    <property type="entry name" value="Intergrase catalytic core"/>
    <property type="match status" value="1"/>
</dbReference>
<feature type="domain" description="Tyr recombinase" evidence="5">
    <location>
        <begin position="165"/>
        <end position="377"/>
    </location>
</feature>
<evidence type="ECO:0000256" key="2">
    <source>
        <dbReference type="ARBA" id="ARBA00022908"/>
    </source>
</evidence>
<evidence type="ECO:0000256" key="4">
    <source>
        <dbReference type="ARBA" id="ARBA00023172"/>
    </source>
</evidence>
<dbReference type="InterPro" id="IPR010998">
    <property type="entry name" value="Integrase_recombinase_N"/>
</dbReference>
<comment type="caution">
    <text evidence="6">The sequence shown here is derived from an EMBL/GenBank/DDBJ whole genome shotgun (WGS) entry which is preliminary data.</text>
</comment>
<evidence type="ECO:0000259" key="5">
    <source>
        <dbReference type="PROSITE" id="PS51898"/>
    </source>
</evidence>
<evidence type="ECO:0000256" key="1">
    <source>
        <dbReference type="ARBA" id="ARBA00022829"/>
    </source>
</evidence>
<dbReference type="Pfam" id="PF00589">
    <property type="entry name" value="Phage_integrase"/>
    <property type="match status" value="1"/>
</dbReference>
<dbReference type="SUPFAM" id="SSF47823">
    <property type="entry name" value="lambda integrase-like, N-terminal domain"/>
    <property type="match status" value="1"/>
</dbReference>
<dbReference type="PANTHER" id="PTHR30349:SF81">
    <property type="entry name" value="TYROSINE RECOMBINASE XERC"/>
    <property type="match status" value="1"/>
</dbReference>
<organism evidence="6 7">
    <name type="scientific">Tistrella arctica</name>
    <dbReference type="NCBI Taxonomy" id="3133430"/>
    <lineage>
        <taxon>Bacteria</taxon>
        <taxon>Pseudomonadati</taxon>
        <taxon>Pseudomonadota</taxon>
        <taxon>Alphaproteobacteria</taxon>
        <taxon>Geminicoccales</taxon>
        <taxon>Geminicoccaceae</taxon>
        <taxon>Tistrella</taxon>
    </lineage>
</organism>
<dbReference type="SUPFAM" id="SSF56349">
    <property type="entry name" value="DNA breaking-rejoining enzymes"/>
    <property type="match status" value="1"/>
</dbReference>
<dbReference type="PROSITE" id="PS51898">
    <property type="entry name" value="TYR_RECOMBINASE"/>
    <property type="match status" value="1"/>
</dbReference>
<dbReference type="RefSeq" id="WP_345937739.1">
    <property type="nucleotide sequence ID" value="NZ_JBBKTW010000005.1"/>
</dbReference>
<dbReference type="InterPro" id="IPR013762">
    <property type="entry name" value="Integrase-like_cat_sf"/>
</dbReference>
<keyword evidence="4" id="KW-0233">DNA recombination</keyword>
<keyword evidence="3" id="KW-0238">DNA-binding</keyword>
<protein>
    <submittedName>
        <fullName evidence="6">Tyrosine-type recombinase/integrase</fullName>
    </submittedName>
</protein>
<evidence type="ECO:0000256" key="3">
    <source>
        <dbReference type="ARBA" id="ARBA00023125"/>
    </source>
</evidence>
<evidence type="ECO:0000313" key="7">
    <source>
        <dbReference type="Proteomes" id="UP001413721"/>
    </source>
</evidence>
<dbReference type="Gene3D" id="1.10.150.130">
    <property type="match status" value="1"/>
</dbReference>
<reference evidence="6 7" key="1">
    <citation type="submission" date="2024-03" db="EMBL/GenBank/DDBJ databases">
        <title>High-quality draft genome sequencing of Tistrella sp. BH-R2-4.</title>
        <authorList>
            <person name="Dong C."/>
        </authorList>
    </citation>
    <scope>NUCLEOTIDE SEQUENCE [LARGE SCALE GENOMIC DNA]</scope>
    <source>
        <strain evidence="6 7">BH-R2-4</strain>
    </source>
</reference>
<dbReference type="EMBL" id="JBBKTW010000005">
    <property type="protein sequence ID" value="MEN2989780.1"/>
    <property type="molecule type" value="Genomic_DNA"/>
</dbReference>
<dbReference type="InterPro" id="IPR011010">
    <property type="entry name" value="DNA_brk_join_enz"/>
</dbReference>
<keyword evidence="1" id="KW-0159">Chromosome partition</keyword>